<name>A0A410X3S3_9BACL</name>
<dbReference type="AlphaFoldDB" id="A0A410X3S3"/>
<accession>A0A410X3S3</accession>
<dbReference type="RefSeq" id="WP_042235814.1">
    <property type="nucleotide sequence ID" value="NZ_CP026520.1"/>
</dbReference>
<sequence length="184" mass="20112">MKEARTAPGRPAVIPSGFRWLAPYLAVWGIQGIVAAAVDFFQEWIDLDWLAQGIFAAAVLASIVIWVKMRRKAGAAREGSISLVMLAFPAVMLIGAVAVLEYVQAVGPYFVALLRAFLLSVVFVLLGAAADRRLFWLGLWLFALTIVMALWYLGYSVVILQGMSGLSLLVCAWSLTRPLTPVTR</sequence>
<protein>
    <submittedName>
        <fullName evidence="3">Uncharacterized protein</fullName>
    </submittedName>
</protein>
<gene>
    <name evidence="2" type="ORF">M5X16_10630</name>
    <name evidence="3" type="ORF">PC41400_27730</name>
</gene>
<keyword evidence="1" id="KW-0472">Membrane</keyword>
<dbReference type="EMBL" id="CP026520">
    <property type="protein sequence ID" value="QAV21250.1"/>
    <property type="molecule type" value="Genomic_DNA"/>
</dbReference>
<feature type="transmembrane region" description="Helical" evidence="1">
    <location>
        <begin position="47"/>
        <end position="67"/>
    </location>
</feature>
<keyword evidence="1" id="KW-1133">Transmembrane helix</keyword>
<evidence type="ECO:0000313" key="3">
    <source>
        <dbReference type="EMBL" id="QAV21250.1"/>
    </source>
</evidence>
<keyword evidence="5" id="KW-1185">Reference proteome</keyword>
<evidence type="ECO:0000313" key="4">
    <source>
        <dbReference type="Proteomes" id="UP000288943"/>
    </source>
</evidence>
<dbReference type="EMBL" id="JAMDMJ010000012">
    <property type="protein sequence ID" value="MCY9596229.1"/>
    <property type="molecule type" value="Genomic_DNA"/>
</dbReference>
<dbReference type="Proteomes" id="UP001527202">
    <property type="component" value="Unassembled WGS sequence"/>
</dbReference>
<evidence type="ECO:0000256" key="1">
    <source>
        <dbReference type="SAM" id="Phobius"/>
    </source>
</evidence>
<reference evidence="2 5" key="2">
    <citation type="submission" date="2022-05" db="EMBL/GenBank/DDBJ databases">
        <title>Genome Sequencing of Bee-Associated Microbes.</title>
        <authorList>
            <person name="Dunlap C."/>
        </authorList>
    </citation>
    <scope>NUCLEOTIDE SEQUENCE [LARGE SCALE GENOMIC DNA]</scope>
    <source>
        <strain evidence="2 5">NRRL B-23120</strain>
    </source>
</reference>
<organism evidence="3 4">
    <name type="scientific">Paenibacillus chitinolyticus</name>
    <dbReference type="NCBI Taxonomy" id="79263"/>
    <lineage>
        <taxon>Bacteria</taxon>
        <taxon>Bacillati</taxon>
        <taxon>Bacillota</taxon>
        <taxon>Bacilli</taxon>
        <taxon>Bacillales</taxon>
        <taxon>Paenibacillaceae</taxon>
        <taxon>Paenibacillus</taxon>
    </lineage>
</organism>
<evidence type="ECO:0000313" key="5">
    <source>
        <dbReference type="Proteomes" id="UP001527202"/>
    </source>
</evidence>
<feature type="transmembrane region" description="Helical" evidence="1">
    <location>
        <begin position="158"/>
        <end position="176"/>
    </location>
</feature>
<evidence type="ECO:0000313" key="2">
    <source>
        <dbReference type="EMBL" id="MCY9596229.1"/>
    </source>
</evidence>
<feature type="transmembrane region" description="Helical" evidence="1">
    <location>
        <begin position="21"/>
        <end position="41"/>
    </location>
</feature>
<dbReference type="OrthoDB" id="2603868at2"/>
<proteinExistence type="predicted"/>
<reference evidence="3 4" key="1">
    <citation type="submission" date="2018-01" db="EMBL/GenBank/DDBJ databases">
        <title>The whole genome sequencing and assembly of Paenibacillus chitinolyticus KCCM 41400 strain.</title>
        <authorList>
            <person name="Kim J.-Y."/>
            <person name="Park M.-K."/>
            <person name="Lee Y.-J."/>
            <person name="Yi H."/>
            <person name="Bahn Y.-S."/>
            <person name="Kim J.F."/>
            <person name="Lee D.-W."/>
        </authorList>
    </citation>
    <scope>NUCLEOTIDE SEQUENCE [LARGE SCALE GENOMIC DNA]</scope>
    <source>
        <strain evidence="3 4">KCCM 41400</strain>
    </source>
</reference>
<keyword evidence="1" id="KW-0812">Transmembrane</keyword>
<dbReference type="KEGG" id="pchi:PC41400_27730"/>
<feature type="transmembrane region" description="Helical" evidence="1">
    <location>
        <begin position="106"/>
        <end position="127"/>
    </location>
</feature>
<feature type="transmembrane region" description="Helical" evidence="1">
    <location>
        <begin position="79"/>
        <end position="100"/>
    </location>
</feature>
<dbReference type="GeneID" id="95378583"/>
<dbReference type="Proteomes" id="UP000288943">
    <property type="component" value="Chromosome"/>
</dbReference>
<feature type="transmembrane region" description="Helical" evidence="1">
    <location>
        <begin position="134"/>
        <end position="152"/>
    </location>
</feature>